<dbReference type="EC" id="2.6.1.51" evidence="3"/>
<dbReference type="AlphaFoldDB" id="E6PTZ6"/>
<proteinExistence type="predicted"/>
<dbReference type="GO" id="GO:0008453">
    <property type="term" value="F:alanine-glyoxylate transaminase activity"/>
    <property type="evidence" value="ECO:0007669"/>
    <property type="project" value="TreeGrafter"/>
</dbReference>
<dbReference type="GO" id="GO:0005777">
    <property type="term" value="C:peroxisome"/>
    <property type="evidence" value="ECO:0007669"/>
    <property type="project" value="TreeGrafter"/>
</dbReference>
<comment type="caution">
    <text evidence="3">The sequence shown here is derived from an EMBL/GenBank/DDBJ whole genome shotgun (WGS) entry which is preliminary data.</text>
</comment>
<evidence type="ECO:0000256" key="1">
    <source>
        <dbReference type="ARBA" id="ARBA00001933"/>
    </source>
</evidence>
<dbReference type="GO" id="GO:0004760">
    <property type="term" value="F:L-serine-pyruvate transaminase activity"/>
    <property type="evidence" value="ECO:0007669"/>
    <property type="project" value="UniProtKB-EC"/>
</dbReference>
<dbReference type="InterPro" id="IPR015421">
    <property type="entry name" value="PyrdxlP-dep_Trfase_major"/>
</dbReference>
<organism evidence="3">
    <name type="scientific">mine drainage metagenome</name>
    <dbReference type="NCBI Taxonomy" id="410659"/>
    <lineage>
        <taxon>unclassified sequences</taxon>
        <taxon>metagenomes</taxon>
        <taxon>ecological metagenomes</taxon>
    </lineage>
</organism>
<dbReference type="InterPro" id="IPR015424">
    <property type="entry name" value="PyrdxlP-dep_Trfase"/>
</dbReference>
<dbReference type="GO" id="GO:0019265">
    <property type="term" value="P:glycine biosynthetic process, by transamination of glyoxylate"/>
    <property type="evidence" value="ECO:0007669"/>
    <property type="project" value="TreeGrafter"/>
</dbReference>
<name>E6PTZ6_9ZZZZ</name>
<reference evidence="3" key="1">
    <citation type="submission" date="2009-10" db="EMBL/GenBank/DDBJ databases">
        <title>Diversity of trophic interactions inside an arsenic-rich microbial ecosystem.</title>
        <authorList>
            <person name="Bertin P.N."/>
            <person name="Heinrich-Salmeron A."/>
            <person name="Pelletier E."/>
            <person name="Goulhen-Chollet F."/>
            <person name="Arsene-Ploetze F."/>
            <person name="Gallien S."/>
            <person name="Calteau A."/>
            <person name="Vallenet D."/>
            <person name="Casiot C."/>
            <person name="Chane-Woon-Ming B."/>
            <person name="Giloteaux L."/>
            <person name="Barakat M."/>
            <person name="Bonnefoy V."/>
            <person name="Bruneel O."/>
            <person name="Chandler M."/>
            <person name="Cleiss J."/>
            <person name="Duran R."/>
            <person name="Elbaz-Poulichet F."/>
            <person name="Fonknechten N."/>
            <person name="Lauga B."/>
            <person name="Mornico D."/>
            <person name="Ortet P."/>
            <person name="Schaeffer C."/>
            <person name="Siguier P."/>
            <person name="Alexander Thil Smith A."/>
            <person name="Van Dorsselaer A."/>
            <person name="Weissenbach J."/>
            <person name="Medigue C."/>
            <person name="Le Paslier D."/>
        </authorList>
    </citation>
    <scope>NUCLEOTIDE SEQUENCE</scope>
</reference>
<dbReference type="InterPro" id="IPR015422">
    <property type="entry name" value="PyrdxlP-dep_Trfase_small"/>
</dbReference>
<comment type="cofactor">
    <cofactor evidence="1">
        <name>pyridoxal 5'-phosphate</name>
        <dbReference type="ChEBI" id="CHEBI:597326"/>
    </cofactor>
</comment>
<sequence length="387" mass="41898">MPGLLPDVDPDGLLEYSVVYTDRSLNHMAKRFQQVMRDLSDMLKTAYNAHQAVIVPGSGSFAMEAVARQFVQGQSALIVRNGWFSYRWSQIIEMGKLSDKVTVLKARRTAEASESPFAPAPIAEVVAAIRRERPAVVFAPHVETSAGMILPDDHLRAIGTAVREVGGLFVLDCIASGAMWVDMQDNLVDVLVSAPQKGWSGPPCCGFAMLGERAVAKLDTTQSDSFTCDLKKWQQIMQAYVKGGHAYHATMPTQALEQTRDVMREACAIGLPKLKAAQIELGRAVRASLERRGVKSVAAVGFQAPGVVVSYTRDPEIQNTKKFAAAGLQIAAGVPLACDEPADFMSFRLGLFGLDKWADVPAAVRRLEAAFDAVGLVPAPQTRPQMA</sequence>
<dbReference type="Gene3D" id="3.40.640.10">
    <property type="entry name" value="Type I PLP-dependent aspartate aminotransferase-like (Major domain)"/>
    <property type="match status" value="1"/>
</dbReference>
<dbReference type="PANTHER" id="PTHR21152:SF40">
    <property type="entry name" value="ALANINE--GLYOXYLATE AMINOTRANSFERASE"/>
    <property type="match status" value="1"/>
</dbReference>
<dbReference type="PIRSF" id="PIRSF000524">
    <property type="entry name" value="SPT"/>
    <property type="match status" value="1"/>
</dbReference>
<keyword evidence="2" id="KW-0663">Pyridoxal phosphate</keyword>
<protein>
    <submittedName>
        <fullName evidence="3">Putative Serine-pyruvate aminotransferase</fullName>
        <ecNumber evidence="3">2.6.1.51</ecNumber>
    </submittedName>
</protein>
<keyword evidence="3" id="KW-0670">Pyruvate</keyword>
<gene>
    <name evidence="3" type="ORF">CARN2_3881</name>
</gene>
<keyword evidence="3" id="KW-0032">Aminotransferase</keyword>
<dbReference type="EMBL" id="CABM01000052">
    <property type="protein sequence ID" value="CBH98403.1"/>
    <property type="molecule type" value="Genomic_DNA"/>
</dbReference>
<keyword evidence="3" id="KW-0808">Transferase</keyword>
<dbReference type="Gene3D" id="3.90.1150.10">
    <property type="entry name" value="Aspartate Aminotransferase, domain 1"/>
    <property type="match status" value="1"/>
</dbReference>
<dbReference type="SUPFAM" id="SSF53383">
    <property type="entry name" value="PLP-dependent transferases"/>
    <property type="match status" value="1"/>
</dbReference>
<evidence type="ECO:0000256" key="2">
    <source>
        <dbReference type="ARBA" id="ARBA00022898"/>
    </source>
</evidence>
<dbReference type="PANTHER" id="PTHR21152">
    <property type="entry name" value="AMINOTRANSFERASE CLASS V"/>
    <property type="match status" value="1"/>
</dbReference>
<dbReference type="InterPro" id="IPR024169">
    <property type="entry name" value="SP_NH2Trfase/AEP_transaminase"/>
</dbReference>
<evidence type="ECO:0000313" key="3">
    <source>
        <dbReference type="EMBL" id="CBH98403.1"/>
    </source>
</evidence>
<accession>E6PTZ6</accession>